<feature type="domain" description="HTH tetR-type" evidence="3">
    <location>
        <begin position="16"/>
        <end position="76"/>
    </location>
</feature>
<comment type="caution">
    <text evidence="4">The sequence shown here is derived from an EMBL/GenBank/DDBJ whole genome shotgun (WGS) entry which is preliminary data.</text>
</comment>
<dbReference type="InterPro" id="IPR013573">
    <property type="entry name" value="Tscrpt_reg_YcdC_C"/>
</dbReference>
<protein>
    <submittedName>
        <fullName evidence="4">TetR/AcrR family transcriptional regulator</fullName>
    </submittedName>
</protein>
<dbReference type="PRINTS" id="PR00455">
    <property type="entry name" value="HTHTETR"/>
</dbReference>
<proteinExistence type="predicted"/>
<dbReference type="Pfam" id="PF00440">
    <property type="entry name" value="TetR_N"/>
    <property type="match status" value="1"/>
</dbReference>
<dbReference type="PANTHER" id="PTHR30328:SF54">
    <property type="entry name" value="HTH-TYPE TRANSCRIPTIONAL REPRESSOR SCO4008"/>
    <property type="match status" value="1"/>
</dbReference>
<dbReference type="InterPro" id="IPR036271">
    <property type="entry name" value="Tet_transcr_reg_TetR-rel_C_sf"/>
</dbReference>
<dbReference type="Proteomes" id="UP001431181">
    <property type="component" value="Unassembled WGS sequence"/>
</dbReference>
<dbReference type="Pfam" id="PF08362">
    <property type="entry name" value="TetR_C_3"/>
    <property type="match status" value="1"/>
</dbReference>
<accession>A0ABT3KE31</accession>
<dbReference type="Gene3D" id="1.10.10.60">
    <property type="entry name" value="Homeodomain-like"/>
    <property type="match status" value="1"/>
</dbReference>
<sequence length="233" mass="27442">MVEKKAKRTKQSINREELESRILRSAEVLFAEKGYSGSSMEAIAITANISKQNLIYYFPNKELLYKRVLKEMLDIWIEKLSFLETQGDTPEAVIRRYVREKMQLSRLYPNGSKVFAHEIISGAPVLKEYLISHLKPQFDRDVILVKSWINKGLIEDVDPEHLFFTIWAATQTYADFSVQMEVLLGKHRLDEDDFERAELAVTDFVVRALGAKKIIKNNFIKFFLWYFNKWRFF</sequence>
<dbReference type="SUPFAM" id="SSF46689">
    <property type="entry name" value="Homeodomain-like"/>
    <property type="match status" value="1"/>
</dbReference>
<dbReference type="RefSeq" id="WP_265217997.1">
    <property type="nucleotide sequence ID" value="NZ_JAPEUL010000006.1"/>
</dbReference>
<evidence type="ECO:0000259" key="3">
    <source>
        <dbReference type="PROSITE" id="PS50977"/>
    </source>
</evidence>
<evidence type="ECO:0000313" key="4">
    <source>
        <dbReference type="EMBL" id="MCW4628784.1"/>
    </source>
</evidence>
<dbReference type="SUPFAM" id="SSF48498">
    <property type="entry name" value="Tetracyclin repressor-like, C-terminal domain"/>
    <property type="match status" value="1"/>
</dbReference>
<dbReference type="InterPro" id="IPR009057">
    <property type="entry name" value="Homeodomain-like_sf"/>
</dbReference>
<name>A0ABT3KE31_9GAMM</name>
<dbReference type="PROSITE" id="PS50977">
    <property type="entry name" value="HTH_TETR_2"/>
    <property type="match status" value="1"/>
</dbReference>
<feature type="DNA-binding region" description="H-T-H motif" evidence="2">
    <location>
        <begin position="39"/>
        <end position="58"/>
    </location>
</feature>
<dbReference type="InterPro" id="IPR050109">
    <property type="entry name" value="HTH-type_TetR-like_transc_reg"/>
</dbReference>
<evidence type="ECO:0000256" key="2">
    <source>
        <dbReference type="PROSITE-ProRule" id="PRU00335"/>
    </source>
</evidence>
<gene>
    <name evidence="4" type="ORF">ONZ52_07265</name>
</gene>
<dbReference type="EMBL" id="JAPEUL010000006">
    <property type="protein sequence ID" value="MCW4628784.1"/>
    <property type="molecule type" value="Genomic_DNA"/>
</dbReference>
<dbReference type="Gene3D" id="1.10.357.10">
    <property type="entry name" value="Tetracycline Repressor, domain 2"/>
    <property type="match status" value="1"/>
</dbReference>
<dbReference type="InterPro" id="IPR001647">
    <property type="entry name" value="HTH_TetR"/>
</dbReference>
<reference evidence="4" key="1">
    <citation type="submission" date="2022-11" db="EMBL/GenBank/DDBJ databases">
        <title>Marinomonas sp. nov., isolated from marine algae.</title>
        <authorList>
            <person name="Choi D.G."/>
            <person name="Kim J.M."/>
            <person name="Lee J.K."/>
            <person name="Baek J.H."/>
            <person name="Jeon C.O."/>
        </authorList>
    </citation>
    <scope>NUCLEOTIDE SEQUENCE</scope>
    <source>
        <strain evidence="4">KJ51-3</strain>
    </source>
</reference>
<keyword evidence="5" id="KW-1185">Reference proteome</keyword>
<dbReference type="PANTHER" id="PTHR30328">
    <property type="entry name" value="TRANSCRIPTIONAL REPRESSOR"/>
    <property type="match status" value="1"/>
</dbReference>
<evidence type="ECO:0000313" key="5">
    <source>
        <dbReference type="Proteomes" id="UP001431181"/>
    </source>
</evidence>
<keyword evidence="1 2" id="KW-0238">DNA-binding</keyword>
<organism evidence="4 5">
    <name type="scientific">Marinomonas rhodophyticola</name>
    <dbReference type="NCBI Taxonomy" id="2992803"/>
    <lineage>
        <taxon>Bacteria</taxon>
        <taxon>Pseudomonadati</taxon>
        <taxon>Pseudomonadota</taxon>
        <taxon>Gammaproteobacteria</taxon>
        <taxon>Oceanospirillales</taxon>
        <taxon>Oceanospirillaceae</taxon>
        <taxon>Marinomonas</taxon>
    </lineage>
</organism>
<evidence type="ECO:0000256" key="1">
    <source>
        <dbReference type="ARBA" id="ARBA00023125"/>
    </source>
</evidence>